<accession>A0A3N4HZN4</accession>
<feature type="chain" id="PRO_5018036163" description="Cyanovirin-N domain-containing protein" evidence="2">
    <location>
        <begin position="28"/>
        <end position="172"/>
    </location>
</feature>
<dbReference type="Proteomes" id="UP000275078">
    <property type="component" value="Unassembled WGS sequence"/>
</dbReference>
<organism evidence="4 5">
    <name type="scientific">Ascobolus immersus RN42</name>
    <dbReference type="NCBI Taxonomy" id="1160509"/>
    <lineage>
        <taxon>Eukaryota</taxon>
        <taxon>Fungi</taxon>
        <taxon>Dikarya</taxon>
        <taxon>Ascomycota</taxon>
        <taxon>Pezizomycotina</taxon>
        <taxon>Pezizomycetes</taxon>
        <taxon>Pezizales</taxon>
        <taxon>Ascobolaceae</taxon>
        <taxon>Ascobolus</taxon>
    </lineage>
</organism>
<dbReference type="InterPro" id="IPR036673">
    <property type="entry name" value="Cyanovirin-N_sf"/>
</dbReference>
<gene>
    <name evidence="4" type="ORF">BJ508DRAFT_330259</name>
</gene>
<dbReference type="InterPro" id="IPR011058">
    <property type="entry name" value="Cyanovirin-N"/>
</dbReference>
<feature type="signal peptide" evidence="2">
    <location>
        <begin position="1"/>
        <end position="27"/>
    </location>
</feature>
<feature type="region of interest" description="Disordered" evidence="1">
    <location>
        <begin position="151"/>
        <end position="172"/>
    </location>
</feature>
<protein>
    <recommendedName>
        <fullName evidence="3">Cyanovirin-N domain-containing protein</fullName>
    </recommendedName>
</protein>
<evidence type="ECO:0000256" key="1">
    <source>
        <dbReference type="SAM" id="MobiDB-lite"/>
    </source>
</evidence>
<evidence type="ECO:0000259" key="3">
    <source>
        <dbReference type="Pfam" id="PF08881"/>
    </source>
</evidence>
<evidence type="ECO:0000313" key="5">
    <source>
        <dbReference type="Proteomes" id="UP000275078"/>
    </source>
</evidence>
<name>A0A3N4HZN4_ASCIM</name>
<keyword evidence="5" id="KW-1185">Reference proteome</keyword>
<dbReference type="Gene3D" id="2.30.60.10">
    <property type="entry name" value="Cyanovirin-N"/>
    <property type="match status" value="1"/>
</dbReference>
<proteinExistence type="predicted"/>
<reference evidence="4 5" key="1">
    <citation type="journal article" date="2018" name="Nat. Ecol. Evol.">
        <title>Pezizomycetes genomes reveal the molecular basis of ectomycorrhizal truffle lifestyle.</title>
        <authorList>
            <person name="Murat C."/>
            <person name="Payen T."/>
            <person name="Noel B."/>
            <person name="Kuo A."/>
            <person name="Morin E."/>
            <person name="Chen J."/>
            <person name="Kohler A."/>
            <person name="Krizsan K."/>
            <person name="Balestrini R."/>
            <person name="Da Silva C."/>
            <person name="Montanini B."/>
            <person name="Hainaut M."/>
            <person name="Levati E."/>
            <person name="Barry K.W."/>
            <person name="Belfiori B."/>
            <person name="Cichocki N."/>
            <person name="Clum A."/>
            <person name="Dockter R.B."/>
            <person name="Fauchery L."/>
            <person name="Guy J."/>
            <person name="Iotti M."/>
            <person name="Le Tacon F."/>
            <person name="Lindquist E.A."/>
            <person name="Lipzen A."/>
            <person name="Malagnac F."/>
            <person name="Mello A."/>
            <person name="Molinier V."/>
            <person name="Miyauchi S."/>
            <person name="Poulain J."/>
            <person name="Riccioni C."/>
            <person name="Rubini A."/>
            <person name="Sitrit Y."/>
            <person name="Splivallo R."/>
            <person name="Traeger S."/>
            <person name="Wang M."/>
            <person name="Zifcakova L."/>
            <person name="Wipf D."/>
            <person name="Zambonelli A."/>
            <person name="Paolocci F."/>
            <person name="Nowrousian M."/>
            <person name="Ottonello S."/>
            <person name="Baldrian P."/>
            <person name="Spatafora J.W."/>
            <person name="Henrissat B."/>
            <person name="Nagy L.G."/>
            <person name="Aury J.M."/>
            <person name="Wincker P."/>
            <person name="Grigoriev I.V."/>
            <person name="Bonfante P."/>
            <person name="Martin F.M."/>
        </authorList>
    </citation>
    <scope>NUCLEOTIDE SEQUENCE [LARGE SCALE GENOMIC DNA]</scope>
    <source>
        <strain evidence="4 5">RN42</strain>
    </source>
</reference>
<dbReference type="AlphaFoldDB" id="A0A3N4HZN4"/>
<evidence type="ECO:0000256" key="2">
    <source>
        <dbReference type="SAM" id="SignalP"/>
    </source>
</evidence>
<dbReference type="SUPFAM" id="SSF51322">
    <property type="entry name" value="Cyanovirin-N"/>
    <property type="match status" value="1"/>
</dbReference>
<dbReference type="Pfam" id="PF08881">
    <property type="entry name" value="CVNH"/>
    <property type="match status" value="1"/>
</dbReference>
<sequence>MKFAITAGSSIITLLSTATMLINAVSAGGYQASCDLSRASLSGKGATRTYHIYCRMPDGQYGPETSINLNTCFANDDGYFVPRLNGGAMHTCTNGELVNHRNMHLRCRPRYVPAMSVNNIIDFDPHFTNHKGVLLCDAWFAASLAGGNSTGNATIPDGSQTTNLNSTSVEEP</sequence>
<feature type="domain" description="Cyanovirin-N" evidence="3">
    <location>
        <begin position="32"/>
        <end position="134"/>
    </location>
</feature>
<evidence type="ECO:0000313" key="4">
    <source>
        <dbReference type="EMBL" id="RPA77401.1"/>
    </source>
</evidence>
<keyword evidence="2" id="KW-0732">Signal</keyword>
<dbReference type="EMBL" id="ML119727">
    <property type="protein sequence ID" value="RPA77401.1"/>
    <property type="molecule type" value="Genomic_DNA"/>
</dbReference>